<dbReference type="Proteomes" id="UP000654370">
    <property type="component" value="Unassembled WGS sequence"/>
</dbReference>
<dbReference type="Pfam" id="PF06910">
    <property type="entry name" value="MEA1"/>
    <property type="match status" value="1"/>
</dbReference>
<feature type="region of interest" description="Disordered" evidence="1">
    <location>
        <begin position="135"/>
        <end position="155"/>
    </location>
</feature>
<feature type="compositionally biased region" description="Basic and acidic residues" evidence="1">
    <location>
        <begin position="140"/>
        <end position="155"/>
    </location>
</feature>
<keyword evidence="3" id="KW-1185">Reference proteome</keyword>
<reference evidence="2" key="1">
    <citation type="submission" date="2020-12" db="EMBL/GenBank/DDBJ databases">
        <title>Metabolic potential, ecology and presence of endohyphal bacteria is reflected in genomic diversity of Mucoromycotina.</title>
        <authorList>
            <person name="Muszewska A."/>
            <person name="Okrasinska A."/>
            <person name="Steczkiewicz K."/>
            <person name="Drgas O."/>
            <person name="Orlowska M."/>
            <person name="Perlinska-Lenart U."/>
            <person name="Aleksandrzak-Piekarczyk T."/>
            <person name="Szatraj K."/>
            <person name="Zielenkiewicz U."/>
            <person name="Pilsyk S."/>
            <person name="Malc E."/>
            <person name="Mieczkowski P."/>
            <person name="Kruszewska J.S."/>
            <person name="Biernat P."/>
            <person name="Pawlowska J."/>
        </authorList>
    </citation>
    <scope>NUCLEOTIDE SEQUENCE</scope>
    <source>
        <strain evidence="2">WA0000067209</strain>
    </source>
</reference>
<dbReference type="EMBL" id="JAEPQZ010000007">
    <property type="protein sequence ID" value="KAG2178800.1"/>
    <property type="molecule type" value="Genomic_DNA"/>
</dbReference>
<feature type="compositionally biased region" description="Basic and acidic residues" evidence="1">
    <location>
        <begin position="1"/>
        <end position="16"/>
    </location>
</feature>
<organism evidence="2 3">
    <name type="scientific">Mortierella isabellina</name>
    <name type="common">Filamentous fungus</name>
    <name type="synonym">Umbelopsis isabellina</name>
    <dbReference type="NCBI Taxonomy" id="91625"/>
    <lineage>
        <taxon>Eukaryota</taxon>
        <taxon>Fungi</taxon>
        <taxon>Fungi incertae sedis</taxon>
        <taxon>Mucoromycota</taxon>
        <taxon>Mucoromycotina</taxon>
        <taxon>Umbelopsidomycetes</taxon>
        <taxon>Umbelopsidales</taxon>
        <taxon>Umbelopsidaceae</taxon>
        <taxon>Umbelopsis</taxon>
    </lineage>
</organism>
<protein>
    <recommendedName>
        <fullName evidence="4">Male-enhanced antigen 1</fullName>
    </recommendedName>
</protein>
<evidence type="ECO:0008006" key="4">
    <source>
        <dbReference type="Google" id="ProtNLM"/>
    </source>
</evidence>
<gene>
    <name evidence="2" type="ORF">INT43_001646</name>
</gene>
<accession>A0A8H7PS71</accession>
<comment type="caution">
    <text evidence="2">The sequence shown here is derived from an EMBL/GenBank/DDBJ whole genome shotgun (WGS) entry which is preliminary data.</text>
</comment>
<feature type="compositionally biased region" description="Acidic residues" evidence="1">
    <location>
        <begin position="52"/>
        <end position="67"/>
    </location>
</feature>
<proteinExistence type="predicted"/>
<evidence type="ECO:0000256" key="1">
    <source>
        <dbReference type="SAM" id="MobiDB-lite"/>
    </source>
</evidence>
<feature type="compositionally biased region" description="Basic and acidic residues" evidence="1">
    <location>
        <begin position="31"/>
        <end position="43"/>
    </location>
</feature>
<evidence type="ECO:0000313" key="3">
    <source>
        <dbReference type="Proteomes" id="UP000654370"/>
    </source>
</evidence>
<evidence type="ECO:0000313" key="2">
    <source>
        <dbReference type="EMBL" id="KAG2178800.1"/>
    </source>
</evidence>
<sequence length="155" mass="17854">MQELEPASRHDADPIHSDSSLSDMDGPQMGSRDEVEDFARKLDQLVINQQHDEDDDEDEDEDEDFDNDAFGYQQLPQDTDGPETDSGHNENGSTFTHETDQPSRTEPVQYQAGEDNNIPEDQVEFIKNVMSKIQLPAPDWAKRLPEERWLPRRQQ</sequence>
<dbReference type="AlphaFoldDB" id="A0A8H7PS71"/>
<name>A0A8H7PS71_MORIS</name>
<dbReference type="OrthoDB" id="5593200at2759"/>
<feature type="region of interest" description="Disordered" evidence="1">
    <location>
        <begin position="1"/>
        <end position="121"/>
    </location>
</feature>